<proteinExistence type="predicted"/>
<dbReference type="AlphaFoldDB" id="A0A6C0KFV8"/>
<organism evidence="1">
    <name type="scientific">viral metagenome</name>
    <dbReference type="NCBI Taxonomy" id="1070528"/>
    <lineage>
        <taxon>unclassified sequences</taxon>
        <taxon>metagenomes</taxon>
        <taxon>organismal metagenomes</taxon>
    </lineage>
</organism>
<sequence length="48" mass="5848">MYNFIDIVCMKLYLCGFTKRVYKFHQICEFYTSEDLNPHHTNEKLVLT</sequence>
<dbReference type="EMBL" id="MN740891">
    <property type="protein sequence ID" value="QHU16885.1"/>
    <property type="molecule type" value="Genomic_DNA"/>
</dbReference>
<evidence type="ECO:0000313" key="1">
    <source>
        <dbReference type="EMBL" id="QHU16885.1"/>
    </source>
</evidence>
<name>A0A6C0KFV8_9ZZZZ</name>
<accession>A0A6C0KFV8</accession>
<reference evidence="1" key="1">
    <citation type="journal article" date="2020" name="Nature">
        <title>Giant virus diversity and host interactions through global metagenomics.</title>
        <authorList>
            <person name="Schulz F."/>
            <person name="Roux S."/>
            <person name="Paez-Espino D."/>
            <person name="Jungbluth S."/>
            <person name="Walsh D.A."/>
            <person name="Denef V.J."/>
            <person name="McMahon K.D."/>
            <person name="Konstantinidis K.T."/>
            <person name="Eloe-Fadrosh E.A."/>
            <person name="Kyrpides N.C."/>
            <person name="Woyke T."/>
        </authorList>
    </citation>
    <scope>NUCLEOTIDE SEQUENCE</scope>
    <source>
        <strain evidence="1">GVMAG-S-3300012000-53</strain>
    </source>
</reference>
<protein>
    <submittedName>
        <fullName evidence="1">Uncharacterized protein</fullName>
    </submittedName>
</protein>